<keyword evidence="3" id="KW-0862">Zinc</keyword>
<keyword evidence="6" id="KW-1185">Reference proteome</keyword>
<dbReference type="FunFam" id="3.30.420.40:FF:000171">
    <property type="entry name" value="Heat shock 70 kDa protein 4"/>
    <property type="match status" value="2"/>
</dbReference>
<keyword evidence="3" id="KW-0863">Zinc-finger</keyword>
<keyword evidence="3" id="KW-0479">Metal-binding</keyword>
<dbReference type="InterPro" id="IPR029047">
    <property type="entry name" value="HSP70_peptide-bd_sf"/>
</dbReference>
<dbReference type="Gene3D" id="3.30.420.40">
    <property type="match status" value="2"/>
</dbReference>
<evidence type="ECO:0000313" key="5">
    <source>
        <dbReference type="EMBL" id="KAF7728209.1"/>
    </source>
</evidence>
<protein>
    <submittedName>
        <fullName evidence="5">Adenyl-nucleotide exchange factor sse1</fullName>
    </submittedName>
</protein>
<dbReference type="PANTHER" id="PTHR45639">
    <property type="entry name" value="HSC70CB, ISOFORM G-RELATED"/>
    <property type="match status" value="1"/>
</dbReference>
<reference evidence="5" key="1">
    <citation type="submission" date="2020-01" db="EMBL/GenBank/DDBJ databases">
        <title>Genome Sequencing of Three Apophysomyces-Like Fungal Strains Confirms a Novel Fungal Genus in the Mucoromycota with divergent Burkholderia-like Endosymbiotic Bacteria.</title>
        <authorList>
            <person name="Stajich J.E."/>
            <person name="Macias A.M."/>
            <person name="Carter-House D."/>
            <person name="Lovett B."/>
            <person name="Kasson L.R."/>
            <person name="Berry K."/>
            <person name="Grigoriev I."/>
            <person name="Chang Y."/>
            <person name="Spatafora J."/>
            <person name="Kasson M.T."/>
        </authorList>
    </citation>
    <scope>NUCLEOTIDE SEQUENCE</scope>
    <source>
        <strain evidence="5">NRRL A-21654</strain>
    </source>
</reference>
<dbReference type="PRINTS" id="PR00301">
    <property type="entry name" value="HEATSHOCK70"/>
</dbReference>
<feature type="domain" description="CCHC-type" evidence="4">
    <location>
        <begin position="914"/>
        <end position="929"/>
    </location>
</feature>
<dbReference type="FunFam" id="3.30.30.30:FF:000002">
    <property type="entry name" value="Heat shock 70 kDa protein 4"/>
    <property type="match status" value="1"/>
</dbReference>
<dbReference type="InterPro" id="IPR043129">
    <property type="entry name" value="ATPase_NBD"/>
</dbReference>
<dbReference type="Proteomes" id="UP000605846">
    <property type="component" value="Unassembled WGS sequence"/>
</dbReference>
<dbReference type="FunFam" id="3.90.640.10:FF:000003">
    <property type="entry name" value="Molecular chaperone DnaK"/>
    <property type="match status" value="1"/>
</dbReference>
<comment type="caution">
    <text evidence="5">The sequence shown here is derived from an EMBL/GenBank/DDBJ whole genome shotgun (WGS) entry which is preliminary data.</text>
</comment>
<dbReference type="Gene3D" id="3.30.30.30">
    <property type="match status" value="1"/>
</dbReference>
<dbReference type="Gene3D" id="1.20.1270.10">
    <property type="match status" value="1"/>
</dbReference>
<accession>A0A8H7EQG0</accession>
<dbReference type="InterPro" id="IPR018181">
    <property type="entry name" value="Heat_shock_70_CS"/>
</dbReference>
<dbReference type="GO" id="GO:0008270">
    <property type="term" value="F:zinc ion binding"/>
    <property type="evidence" value="ECO:0007669"/>
    <property type="project" value="UniProtKB-KW"/>
</dbReference>
<name>A0A8H7EQG0_9FUNG</name>
<gene>
    <name evidence="5" type="primary">SSE1_1</name>
    <name evidence="5" type="ORF">EC973_006490</name>
</gene>
<evidence type="ECO:0000256" key="2">
    <source>
        <dbReference type="ARBA" id="ARBA00022840"/>
    </source>
</evidence>
<dbReference type="Gene3D" id="2.60.34.10">
    <property type="entry name" value="Substrate Binding Domain Of DNAk, Chain A, domain 1"/>
    <property type="match status" value="1"/>
</dbReference>
<dbReference type="SUPFAM" id="SSF100920">
    <property type="entry name" value="Heat shock protein 70kD (HSP70), peptide-binding domain"/>
    <property type="match status" value="1"/>
</dbReference>
<dbReference type="SUPFAM" id="SSF53067">
    <property type="entry name" value="Actin-like ATPase domain"/>
    <property type="match status" value="2"/>
</dbReference>
<dbReference type="OrthoDB" id="2264205at2759"/>
<dbReference type="PROSITE" id="PS50158">
    <property type="entry name" value="ZF_CCHC"/>
    <property type="match status" value="2"/>
</dbReference>
<sequence length="1026" mass="113705">MSVVGFDLGNYQSIVAVAKNGSANIICNEFSDRATPSLVSFGAEERYFGASAKSREIDASQDTVNCMKRLIGRTFNDPEVREYEKRFFTARFADVNGRVGVKVNYSNQKVSFSAVQIFAMLLNKLKAVAAAQLDSPVADCVIAIPGWFTDCQRRAVLDAAKITKLNCLRLINDTTAAALDYGVSQDSLPKSKPRNVAFVDIGQSSYNVAIVSLAKGKLDVRGTAYDIHFGGRDFDEVIVARAAAEIKEKLNIDIFSNKAALTKLRNSARLCKEELTSKLQSSVKVPSIINGKDFSMTVHICDFEQWAAPLLNRTNDTLQKAMNNAGLSIKEVESVRVIGGSTQIPALKAAISKFFGKRVVTTHDQEESVARGAAIQGAMLHPGSGFRQFEVLDVSSYVIKATWNDRPEDKNGVVIFGTKRRFPSSKVVPLRRNEPFEIDVVYDRPEDLPNGIKPWIGHYTLKEVKPTKGEIIQTRAIFRLNVHGIMSGVYAQTVEQKAKEGETASTDENKKTAKNKNDTKIVDRPVTVRNTSIAKELIAKYTERETEMFNRDALIAARNTAKKWLQECGYATRNQIEGPLSHHIGPTLKSQYMSNINTLIQWTDSKNIKIQASSYVEKLETLKSLATLFATSVGQANEVANANHTSCKTVEHSSVAVSKNISDDQSSTEDMQDIMDYCNDSIETLSRSPAPIHKLTSTDPAPPRTDAKTLKDGCSLVYTSPGTPTRESHKTVKTRAWRTGRSPGSVFFDITMFESQTKDVLKAIKTQYPNLIGGRTIKHGPQILAEINFDLSDITSRTQSCTAGFVYKETRILAVEALQCEPDIFRIRLTDLPFLKPDKLKQGIQQSLAPYGRVLDVGISRDADFGLYMGNGYAVLDRRPEENGPPFAEIKHSIQWCDSTDCFYAFWRDMPVHCVFCHELGHIREDCPRRTVNKTICFICGEKGHNQTDCLSFSTGTKNSNSDSSSDSKDTVETLIDLDTPTAISVPVQVLKPNYDEYVASQTPFTGDLIELDDDVIMIDNNDSLL</sequence>
<evidence type="ECO:0000256" key="3">
    <source>
        <dbReference type="PROSITE-ProRule" id="PRU00047"/>
    </source>
</evidence>
<dbReference type="GO" id="GO:0140662">
    <property type="term" value="F:ATP-dependent protein folding chaperone"/>
    <property type="evidence" value="ECO:0007669"/>
    <property type="project" value="InterPro"/>
</dbReference>
<dbReference type="PROSITE" id="PS01036">
    <property type="entry name" value="HSP70_3"/>
    <property type="match status" value="1"/>
</dbReference>
<proteinExistence type="predicted"/>
<dbReference type="GO" id="GO:0005634">
    <property type="term" value="C:nucleus"/>
    <property type="evidence" value="ECO:0007669"/>
    <property type="project" value="TreeGrafter"/>
</dbReference>
<dbReference type="InterPro" id="IPR036875">
    <property type="entry name" value="Znf_CCHC_sf"/>
</dbReference>
<dbReference type="Pfam" id="PF00012">
    <property type="entry name" value="HSP70"/>
    <property type="match status" value="1"/>
</dbReference>
<dbReference type="SUPFAM" id="SSF57756">
    <property type="entry name" value="Retrovirus zinc finger-like domains"/>
    <property type="match status" value="1"/>
</dbReference>
<evidence type="ECO:0000313" key="6">
    <source>
        <dbReference type="Proteomes" id="UP000605846"/>
    </source>
</evidence>
<dbReference type="EMBL" id="JABAYA010000041">
    <property type="protein sequence ID" value="KAF7728209.1"/>
    <property type="molecule type" value="Genomic_DNA"/>
</dbReference>
<dbReference type="InterPro" id="IPR013126">
    <property type="entry name" value="Hsp_70_fam"/>
</dbReference>
<dbReference type="GO" id="GO:0005829">
    <property type="term" value="C:cytosol"/>
    <property type="evidence" value="ECO:0007669"/>
    <property type="project" value="TreeGrafter"/>
</dbReference>
<dbReference type="GO" id="GO:0005524">
    <property type="term" value="F:ATP binding"/>
    <property type="evidence" value="ECO:0007669"/>
    <property type="project" value="UniProtKB-KW"/>
</dbReference>
<organism evidence="5 6">
    <name type="scientific">Apophysomyces ossiformis</name>
    <dbReference type="NCBI Taxonomy" id="679940"/>
    <lineage>
        <taxon>Eukaryota</taxon>
        <taxon>Fungi</taxon>
        <taxon>Fungi incertae sedis</taxon>
        <taxon>Mucoromycota</taxon>
        <taxon>Mucoromycotina</taxon>
        <taxon>Mucoromycetes</taxon>
        <taxon>Mucorales</taxon>
        <taxon>Mucorineae</taxon>
        <taxon>Mucoraceae</taxon>
        <taxon>Apophysomyces</taxon>
    </lineage>
</organism>
<dbReference type="InterPro" id="IPR029048">
    <property type="entry name" value="HSP70_C_sf"/>
</dbReference>
<dbReference type="AlphaFoldDB" id="A0A8H7EQG0"/>
<dbReference type="Gene3D" id="3.90.640.10">
    <property type="entry name" value="Actin, Chain A, domain 4"/>
    <property type="match status" value="1"/>
</dbReference>
<dbReference type="GO" id="GO:0003676">
    <property type="term" value="F:nucleic acid binding"/>
    <property type="evidence" value="ECO:0007669"/>
    <property type="project" value="InterPro"/>
</dbReference>
<evidence type="ECO:0000259" key="4">
    <source>
        <dbReference type="PROSITE" id="PS50158"/>
    </source>
</evidence>
<dbReference type="InterPro" id="IPR001878">
    <property type="entry name" value="Znf_CCHC"/>
</dbReference>
<dbReference type="PANTHER" id="PTHR45639:SF4">
    <property type="entry name" value="HSC70CB, ISOFORM G"/>
    <property type="match status" value="1"/>
</dbReference>
<dbReference type="SMART" id="SM00343">
    <property type="entry name" value="ZnF_C2HC"/>
    <property type="match status" value="2"/>
</dbReference>
<keyword evidence="2" id="KW-0067">ATP-binding</keyword>
<evidence type="ECO:0000256" key="1">
    <source>
        <dbReference type="ARBA" id="ARBA00022741"/>
    </source>
</evidence>
<dbReference type="SUPFAM" id="SSF100934">
    <property type="entry name" value="Heat shock protein 70kD (HSP70), C-terminal subdomain"/>
    <property type="match status" value="1"/>
</dbReference>
<keyword evidence="1" id="KW-0547">Nucleotide-binding</keyword>
<feature type="domain" description="CCHC-type" evidence="4">
    <location>
        <begin position="937"/>
        <end position="950"/>
    </location>
</feature>
<dbReference type="Gene3D" id="4.10.60.10">
    <property type="entry name" value="Zinc finger, CCHC-type"/>
    <property type="match status" value="1"/>
</dbReference>